<dbReference type="Pfam" id="PF01822">
    <property type="entry name" value="WSC"/>
    <property type="match status" value="1"/>
</dbReference>
<evidence type="ECO:0000313" key="5">
    <source>
        <dbReference type="Proteomes" id="UP000235786"/>
    </source>
</evidence>
<sequence>MEFWGLTFFLVLGFSLNATCMTINRAIPRAIEARSGWTFLGCYADNVSGRALPNGEGVPGGTNAMTNELCQSACLLAGYVIAGTEYAGECFSSTSSSFTSSSTSTKLSSSSTISSSTSSSTSPVTTSSGGVGTGKRGLAYTDGNPDGNAAYANFFVGYPKISWGYDWGYPSQGLDSYFEFVPMLWGLPSGSDPSWTAAVQTAGTKNILGFNEPDLTYSGSSNIIPAKAAAGYLTYMEPFAGGSIKIGMPNVLWNNGGSSSGGNYDSAVWTQYFLGNCTGCHFDFAAIHWYQDCDPGDGQSGAAWFQGNVTNAYETLNLPVWITEFQCYGSDAQQIAFLQQVLPWLDAQSYVGRYAYFGTFPGHTINANGTGLSDIGIAYATT</sequence>
<dbReference type="GO" id="GO:0071966">
    <property type="term" value="P:fungal-type cell wall polysaccharide metabolic process"/>
    <property type="evidence" value="ECO:0007669"/>
    <property type="project" value="TreeGrafter"/>
</dbReference>
<dbReference type="PROSITE" id="PS51212">
    <property type="entry name" value="WSC"/>
    <property type="match status" value="1"/>
</dbReference>
<protein>
    <submittedName>
        <fullName evidence="4">Glycoside hydrolase family 128 protein</fullName>
    </submittedName>
</protein>
<dbReference type="GO" id="GO:0009277">
    <property type="term" value="C:fungal-type cell wall"/>
    <property type="evidence" value="ECO:0007669"/>
    <property type="project" value="TreeGrafter"/>
</dbReference>
<dbReference type="InterPro" id="IPR002889">
    <property type="entry name" value="WSC_carb-bd"/>
</dbReference>
<keyword evidence="2" id="KW-0732">Signal</keyword>
<keyword evidence="5" id="KW-1185">Reference proteome</keyword>
<dbReference type="OrthoDB" id="5985073at2759"/>
<dbReference type="AlphaFoldDB" id="A0A2J6R1M6"/>
<accession>A0A2J6R1M6</accession>
<feature type="signal peptide" evidence="2">
    <location>
        <begin position="1"/>
        <end position="20"/>
    </location>
</feature>
<dbReference type="Proteomes" id="UP000235786">
    <property type="component" value="Unassembled WGS sequence"/>
</dbReference>
<dbReference type="PANTHER" id="PTHR34154:SF13">
    <property type="entry name" value="ASL1-LIKE GLYCOSYL HYDROLASE CATALYTIC DOMAIN-CONTAINING PROTEIN"/>
    <property type="match status" value="1"/>
</dbReference>
<dbReference type="EMBL" id="KZ613959">
    <property type="protein sequence ID" value="PMD32422.1"/>
    <property type="molecule type" value="Genomic_DNA"/>
</dbReference>
<reference evidence="4 5" key="1">
    <citation type="submission" date="2016-04" db="EMBL/GenBank/DDBJ databases">
        <title>A degradative enzymes factory behind the ericoid mycorrhizal symbiosis.</title>
        <authorList>
            <consortium name="DOE Joint Genome Institute"/>
            <person name="Martino E."/>
            <person name="Morin E."/>
            <person name="Grelet G."/>
            <person name="Kuo A."/>
            <person name="Kohler A."/>
            <person name="Daghino S."/>
            <person name="Barry K."/>
            <person name="Choi C."/>
            <person name="Cichocki N."/>
            <person name="Clum A."/>
            <person name="Copeland A."/>
            <person name="Hainaut M."/>
            <person name="Haridas S."/>
            <person name="Labutti K."/>
            <person name="Lindquist E."/>
            <person name="Lipzen A."/>
            <person name="Khouja H.-R."/>
            <person name="Murat C."/>
            <person name="Ohm R."/>
            <person name="Olson A."/>
            <person name="Spatafora J."/>
            <person name="Veneault-Fourrey C."/>
            <person name="Henrissat B."/>
            <person name="Grigoriev I."/>
            <person name="Martin F."/>
            <person name="Perotto S."/>
        </authorList>
    </citation>
    <scope>NUCLEOTIDE SEQUENCE [LARGE SCALE GENOMIC DNA]</scope>
    <source>
        <strain evidence="4 5">F</strain>
    </source>
</reference>
<evidence type="ECO:0000256" key="2">
    <source>
        <dbReference type="SAM" id="SignalP"/>
    </source>
</evidence>
<dbReference type="GO" id="GO:0016787">
    <property type="term" value="F:hydrolase activity"/>
    <property type="evidence" value="ECO:0007669"/>
    <property type="project" value="UniProtKB-KW"/>
</dbReference>
<evidence type="ECO:0000256" key="1">
    <source>
        <dbReference type="SAM" id="MobiDB-lite"/>
    </source>
</evidence>
<proteinExistence type="predicted"/>
<name>A0A2J6R1M6_HYAVF</name>
<dbReference type="STRING" id="1149755.A0A2J6R1M6"/>
<organism evidence="4 5">
    <name type="scientific">Hyaloscypha variabilis (strain UAMH 11265 / GT02V1 / F)</name>
    <name type="common">Meliniomyces variabilis</name>
    <dbReference type="NCBI Taxonomy" id="1149755"/>
    <lineage>
        <taxon>Eukaryota</taxon>
        <taxon>Fungi</taxon>
        <taxon>Dikarya</taxon>
        <taxon>Ascomycota</taxon>
        <taxon>Pezizomycotina</taxon>
        <taxon>Leotiomycetes</taxon>
        <taxon>Helotiales</taxon>
        <taxon>Hyaloscyphaceae</taxon>
        <taxon>Hyaloscypha</taxon>
        <taxon>Hyaloscypha variabilis</taxon>
    </lineage>
</organism>
<feature type="domain" description="WSC" evidence="3">
    <location>
        <begin position="36"/>
        <end position="142"/>
    </location>
</feature>
<dbReference type="PANTHER" id="PTHR34154">
    <property type="entry name" value="ALKALI-SENSITIVE LINKAGE PROTEIN 1"/>
    <property type="match status" value="1"/>
</dbReference>
<gene>
    <name evidence="4" type="ORF">L207DRAFT_548462</name>
</gene>
<keyword evidence="4" id="KW-0378">Hydrolase</keyword>
<dbReference type="SMART" id="SM00321">
    <property type="entry name" value="WSC"/>
    <property type="match status" value="1"/>
</dbReference>
<feature type="compositionally biased region" description="Low complexity" evidence="1">
    <location>
        <begin position="92"/>
        <end position="128"/>
    </location>
</feature>
<feature type="chain" id="PRO_5014476265" evidence="2">
    <location>
        <begin position="21"/>
        <end position="382"/>
    </location>
</feature>
<dbReference type="Gene3D" id="3.20.20.80">
    <property type="entry name" value="Glycosidases"/>
    <property type="match status" value="1"/>
</dbReference>
<dbReference type="InterPro" id="IPR053183">
    <property type="entry name" value="ASL1"/>
</dbReference>
<evidence type="ECO:0000313" key="4">
    <source>
        <dbReference type="EMBL" id="PMD32422.1"/>
    </source>
</evidence>
<dbReference type="SUPFAM" id="SSF51445">
    <property type="entry name" value="(Trans)glycosidases"/>
    <property type="match status" value="1"/>
</dbReference>
<feature type="region of interest" description="Disordered" evidence="1">
    <location>
        <begin position="92"/>
        <end position="136"/>
    </location>
</feature>
<dbReference type="InterPro" id="IPR024655">
    <property type="entry name" value="Asl1_glyco_hydro_catalytic"/>
</dbReference>
<dbReference type="InterPro" id="IPR017853">
    <property type="entry name" value="GH"/>
</dbReference>
<evidence type="ECO:0000259" key="3">
    <source>
        <dbReference type="PROSITE" id="PS51212"/>
    </source>
</evidence>
<dbReference type="Pfam" id="PF11790">
    <property type="entry name" value="Glyco_hydro_cc"/>
    <property type="match status" value="1"/>
</dbReference>